<organism evidence="2 3">
    <name type="scientific">Solanum verrucosum</name>
    <dbReference type="NCBI Taxonomy" id="315347"/>
    <lineage>
        <taxon>Eukaryota</taxon>
        <taxon>Viridiplantae</taxon>
        <taxon>Streptophyta</taxon>
        <taxon>Embryophyta</taxon>
        <taxon>Tracheophyta</taxon>
        <taxon>Spermatophyta</taxon>
        <taxon>Magnoliopsida</taxon>
        <taxon>eudicotyledons</taxon>
        <taxon>Gunneridae</taxon>
        <taxon>Pentapetalae</taxon>
        <taxon>asterids</taxon>
        <taxon>lamiids</taxon>
        <taxon>Solanales</taxon>
        <taxon>Solanaceae</taxon>
        <taxon>Solanoideae</taxon>
        <taxon>Solaneae</taxon>
        <taxon>Solanum</taxon>
    </lineage>
</organism>
<feature type="region of interest" description="Disordered" evidence="1">
    <location>
        <begin position="105"/>
        <end position="126"/>
    </location>
</feature>
<proteinExistence type="predicted"/>
<evidence type="ECO:0000256" key="1">
    <source>
        <dbReference type="SAM" id="MobiDB-lite"/>
    </source>
</evidence>
<name>A0AAF0T5M1_SOLVR</name>
<reference evidence="2" key="1">
    <citation type="submission" date="2023-08" db="EMBL/GenBank/DDBJ databases">
        <title>A de novo genome assembly of Solanum verrucosum Schlechtendal, a Mexican diploid species geographically isolated from the other diploid A-genome species in potato relatives.</title>
        <authorList>
            <person name="Hosaka K."/>
        </authorList>
    </citation>
    <scope>NUCLEOTIDE SEQUENCE</scope>
    <source>
        <tissue evidence="2">Young leaves</tissue>
    </source>
</reference>
<accession>A0AAF0T5M1</accession>
<evidence type="ECO:0000313" key="3">
    <source>
        <dbReference type="Proteomes" id="UP001234989"/>
    </source>
</evidence>
<dbReference type="AlphaFoldDB" id="A0AAF0T5M1"/>
<protein>
    <submittedName>
        <fullName evidence="2">Uncharacterized protein</fullName>
    </submittedName>
</protein>
<evidence type="ECO:0000313" key="2">
    <source>
        <dbReference type="EMBL" id="WMV08737.1"/>
    </source>
</evidence>
<dbReference type="Proteomes" id="UP001234989">
    <property type="component" value="Chromosome 1"/>
</dbReference>
<dbReference type="EMBL" id="CP133612">
    <property type="protein sequence ID" value="WMV08737.1"/>
    <property type="molecule type" value="Genomic_DNA"/>
</dbReference>
<keyword evidence="3" id="KW-1185">Reference proteome</keyword>
<gene>
    <name evidence="2" type="ORF">MTR67_002122</name>
</gene>
<sequence length="143" mass="16427">MLPLESLGVKECVSYDEVSLEILDSQVRKMRKKEVSYMNVLWRFQLVEGAAFEAKAEVDPTYDPQSISKPIKSFRRLEGHSSSNGSQDNMNRLLRKTATHDQYCHDPSLGPRCDMANEEPEGTPNKPLKLVITLHRSRKYIHH</sequence>